<reference evidence="3 4" key="1">
    <citation type="submission" date="2024-01" db="EMBL/GenBank/DDBJ databases">
        <title>The complete chloroplast genome sequence of Lithospermum erythrorhizon: insights into the phylogenetic relationship among Boraginaceae species and the maternal lineages of purple gromwells.</title>
        <authorList>
            <person name="Okada T."/>
            <person name="Watanabe K."/>
        </authorList>
    </citation>
    <scope>NUCLEOTIDE SEQUENCE [LARGE SCALE GENOMIC DNA]</scope>
</reference>
<evidence type="ECO:0000313" key="4">
    <source>
        <dbReference type="Proteomes" id="UP001454036"/>
    </source>
</evidence>
<dbReference type="InterPro" id="IPR057649">
    <property type="entry name" value="PUB62-63_C"/>
</dbReference>
<protein>
    <recommendedName>
        <fullName evidence="2">PUB 62/63 C-terminal domain-containing protein</fullName>
    </recommendedName>
</protein>
<keyword evidence="4" id="KW-1185">Reference proteome</keyword>
<dbReference type="SUPFAM" id="SSF57850">
    <property type="entry name" value="RING/U-box"/>
    <property type="match status" value="1"/>
</dbReference>
<dbReference type="PANTHER" id="PTHR33644:SF5">
    <property type="entry name" value="U-BOX DOMAIN-CONTAINING PROTEIN 62"/>
    <property type="match status" value="1"/>
</dbReference>
<gene>
    <name evidence="3" type="ORF">LIER_12497</name>
</gene>
<proteinExistence type="predicted"/>
<dbReference type="Gene3D" id="3.30.40.10">
    <property type="entry name" value="Zinc/RING finger domain, C3HC4 (zinc finger)"/>
    <property type="match status" value="1"/>
</dbReference>
<feature type="domain" description="PUB 62/63 C-terminal" evidence="2">
    <location>
        <begin position="234"/>
        <end position="292"/>
    </location>
</feature>
<evidence type="ECO:0000313" key="3">
    <source>
        <dbReference type="EMBL" id="GAA0154550.1"/>
    </source>
</evidence>
<evidence type="ECO:0000256" key="1">
    <source>
        <dbReference type="SAM" id="MobiDB-lite"/>
    </source>
</evidence>
<organism evidence="3 4">
    <name type="scientific">Lithospermum erythrorhizon</name>
    <name type="common">Purple gromwell</name>
    <name type="synonym">Lithospermum officinale var. erythrorhizon</name>
    <dbReference type="NCBI Taxonomy" id="34254"/>
    <lineage>
        <taxon>Eukaryota</taxon>
        <taxon>Viridiplantae</taxon>
        <taxon>Streptophyta</taxon>
        <taxon>Embryophyta</taxon>
        <taxon>Tracheophyta</taxon>
        <taxon>Spermatophyta</taxon>
        <taxon>Magnoliopsida</taxon>
        <taxon>eudicotyledons</taxon>
        <taxon>Gunneridae</taxon>
        <taxon>Pentapetalae</taxon>
        <taxon>asterids</taxon>
        <taxon>lamiids</taxon>
        <taxon>Boraginales</taxon>
        <taxon>Boraginaceae</taxon>
        <taxon>Boraginoideae</taxon>
        <taxon>Lithospermeae</taxon>
        <taxon>Lithospermum</taxon>
    </lineage>
</organism>
<dbReference type="EMBL" id="BAABME010002419">
    <property type="protein sequence ID" value="GAA0154550.1"/>
    <property type="molecule type" value="Genomic_DNA"/>
</dbReference>
<dbReference type="Proteomes" id="UP001454036">
    <property type="component" value="Unassembled WGS sequence"/>
</dbReference>
<dbReference type="Pfam" id="PF23112">
    <property type="entry name" value="PUB62-63_C"/>
    <property type="match status" value="1"/>
</dbReference>
<name>A0AAV3PW45_LITER</name>
<evidence type="ECO:0000259" key="2">
    <source>
        <dbReference type="Pfam" id="PF23112"/>
    </source>
</evidence>
<feature type="region of interest" description="Disordered" evidence="1">
    <location>
        <begin position="89"/>
        <end position="124"/>
    </location>
</feature>
<feature type="region of interest" description="Disordered" evidence="1">
    <location>
        <begin position="1"/>
        <end position="40"/>
    </location>
</feature>
<dbReference type="PANTHER" id="PTHR33644">
    <property type="entry name" value="U-BOX DOMAIN-CONTAINING PROTEIN 62-RELATED"/>
    <property type="match status" value="1"/>
</dbReference>
<feature type="compositionally biased region" description="Polar residues" evidence="1">
    <location>
        <begin position="1"/>
        <end position="16"/>
    </location>
</feature>
<comment type="caution">
    <text evidence="3">The sequence shown here is derived from an EMBL/GenBank/DDBJ whole genome shotgun (WGS) entry which is preliminary data.</text>
</comment>
<sequence length="302" mass="32947">MSSEGAINNCNSASSDEGSEDDHNVQDNNEAQGLVNHRIYPKSNKLENHTSKLGWKEGNVIVGANGNERSSSDLRNALTVAELGGEGHYAQYSRGSEGSNGGQKDIVAEKGVGPSGKKEGSHVTEPVESLRAILSDPLTGVLMDDAMILPCGHSFSNGGLEHVLRMKACYTCLHGVTEDSASPNLLLRAAVQAFRREEELHGSHALKRRRERYDQEKGCYGGSTPLEHSRRKGVQFPFALTDRVTIKGNKRTPPRFVGREAIIVNQCLNGWYVVKTVDNSEQVKLQYRSLAKVPDAHSSKPL</sequence>
<accession>A0AAV3PW45</accession>
<dbReference type="InterPro" id="IPR013083">
    <property type="entry name" value="Znf_RING/FYVE/PHD"/>
</dbReference>
<dbReference type="AlphaFoldDB" id="A0AAV3PW45"/>